<protein>
    <recommendedName>
        <fullName evidence="3">PsbP C-terminal domain-containing protein</fullName>
    </recommendedName>
</protein>
<reference evidence="2" key="1">
    <citation type="submission" date="2021-01" db="EMBL/GenBank/DDBJ databases">
        <authorList>
            <person name="Corre E."/>
            <person name="Pelletier E."/>
            <person name="Niang G."/>
            <person name="Scheremetjew M."/>
            <person name="Finn R."/>
            <person name="Kale V."/>
            <person name="Holt S."/>
            <person name="Cochrane G."/>
            <person name="Meng A."/>
            <person name="Brown T."/>
            <person name="Cohen L."/>
        </authorList>
    </citation>
    <scope>NUCLEOTIDE SEQUENCE</scope>
    <source>
        <strain evidence="2">MM31A-1</strain>
    </source>
</reference>
<dbReference type="EMBL" id="HBIO01004599">
    <property type="protein sequence ID" value="CAE0458321.1"/>
    <property type="molecule type" value="Transcribed_RNA"/>
</dbReference>
<evidence type="ECO:0000313" key="2">
    <source>
        <dbReference type="EMBL" id="CAE0458321.1"/>
    </source>
</evidence>
<sequence>MIFPLFLLISSLDVLVPSCAAYDVTHHKLRYNIHRKGLTKVPVTVSGSETTAISRRSAMTGFLGAVLLVSSNSSAANAVSDDPTKASTDVTVEVEDFSFSIPSNWKVFTKPPSSNEKMTKKKPMQTLFSAIDFQSGSVLTVVQEQACNVQEYAQSQNICDVVLPSGKVLFSEETLPKDLSKLIIRHDDRDNTALQGTTKLNSYQLEGVNQNIVNVVATTTLPSGGTYRDTMGIDRLSTIDRDVKAKVVVLDQSSEGKGTRILSLWLSAPSDEWQKPIMGFKLNEIWKNVNCQA</sequence>
<organism evidence="2">
    <name type="scientific">Chaetoceros debilis</name>
    <dbReference type="NCBI Taxonomy" id="122233"/>
    <lineage>
        <taxon>Eukaryota</taxon>
        <taxon>Sar</taxon>
        <taxon>Stramenopiles</taxon>
        <taxon>Ochrophyta</taxon>
        <taxon>Bacillariophyta</taxon>
        <taxon>Coscinodiscophyceae</taxon>
        <taxon>Chaetocerotophycidae</taxon>
        <taxon>Chaetocerotales</taxon>
        <taxon>Chaetocerotaceae</taxon>
        <taxon>Chaetoceros</taxon>
    </lineage>
</organism>
<evidence type="ECO:0008006" key="3">
    <source>
        <dbReference type="Google" id="ProtNLM"/>
    </source>
</evidence>
<accession>A0A7S3V5H7</accession>
<feature type="signal peptide" evidence="1">
    <location>
        <begin position="1"/>
        <end position="21"/>
    </location>
</feature>
<keyword evidence="1" id="KW-0732">Signal</keyword>
<proteinExistence type="predicted"/>
<dbReference type="AlphaFoldDB" id="A0A7S3V5H7"/>
<evidence type="ECO:0000256" key="1">
    <source>
        <dbReference type="SAM" id="SignalP"/>
    </source>
</evidence>
<name>A0A7S3V5H7_9STRA</name>
<gene>
    <name evidence="2" type="ORF">CDEB00056_LOCUS3162</name>
</gene>
<feature type="chain" id="PRO_5030959711" description="PsbP C-terminal domain-containing protein" evidence="1">
    <location>
        <begin position="22"/>
        <end position="293"/>
    </location>
</feature>